<organism evidence="1">
    <name type="scientific">Dendroctonus ponderosae</name>
    <name type="common">Mountain pine beetle</name>
    <dbReference type="NCBI Taxonomy" id="77166"/>
    <lineage>
        <taxon>Eukaryota</taxon>
        <taxon>Metazoa</taxon>
        <taxon>Ecdysozoa</taxon>
        <taxon>Arthropoda</taxon>
        <taxon>Hexapoda</taxon>
        <taxon>Insecta</taxon>
        <taxon>Pterygota</taxon>
        <taxon>Neoptera</taxon>
        <taxon>Endopterygota</taxon>
        <taxon>Coleoptera</taxon>
        <taxon>Polyphaga</taxon>
        <taxon>Cucujiformia</taxon>
        <taxon>Curculionidae</taxon>
        <taxon>Scolytinae</taxon>
        <taxon>Dendroctonus</taxon>
    </lineage>
</organism>
<accession>N6TXB6</accession>
<protein>
    <submittedName>
        <fullName evidence="1">Uncharacterized protein</fullName>
    </submittedName>
</protein>
<feature type="non-terminal residue" evidence="1">
    <location>
        <position position="1"/>
    </location>
</feature>
<evidence type="ECO:0000313" key="1">
    <source>
        <dbReference type="EMBL" id="ENN82698.1"/>
    </source>
</evidence>
<proteinExistence type="predicted"/>
<dbReference type="AlphaFoldDB" id="N6TXB6"/>
<gene>
    <name evidence="1" type="ORF">YQE_00933</name>
</gene>
<sequence>MFMKLALVVFLAIFQCEGSFRLDILNALRDPCSRITCHQSGTICRGMGRCGDLCNPDMICGHILLYNCYCQEGYCRQDGKCVMKSEKDTQ</sequence>
<reference evidence="1" key="1">
    <citation type="journal article" date="2013" name="Genome Biol.">
        <title>Draft genome of the mountain pine beetle, Dendroctonus ponderosae Hopkins, a major forest pest.</title>
        <authorList>
            <person name="Keeling C.I."/>
            <person name="Yuen M.M."/>
            <person name="Liao N.Y."/>
            <person name="Docking T.R."/>
            <person name="Chan S.K."/>
            <person name="Taylor G.A."/>
            <person name="Palmquist D.L."/>
            <person name="Jackman S.D."/>
            <person name="Nguyen A."/>
            <person name="Li M."/>
            <person name="Henderson H."/>
            <person name="Janes J.K."/>
            <person name="Zhao Y."/>
            <person name="Pandoh P."/>
            <person name="Moore R."/>
            <person name="Sperling F.A."/>
            <person name="Huber D.P."/>
            <person name="Birol I."/>
            <person name="Jones S.J."/>
            <person name="Bohlmann J."/>
        </authorList>
    </citation>
    <scope>NUCLEOTIDE SEQUENCE</scope>
</reference>
<dbReference type="HOGENOM" id="CLU_2640651_0_0_1"/>
<name>N6TXB6_DENPD</name>
<dbReference type="EMBL" id="KB738262">
    <property type="protein sequence ID" value="ENN82698.1"/>
    <property type="molecule type" value="Genomic_DNA"/>
</dbReference>